<dbReference type="PANTHER" id="PTHR15415">
    <property type="entry name" value="MITOFILIN"/>
    <property type="match status" value="1"/>
</dbReference>
<evidence type="ECO:0000256" key="4">
    <source>
        <dbReference type="ARBA" id="ARBA00022692"/>
    </source>
</evidence>
<keyword evidence="6" id="KW-1133">Transmembrane helix</keyword>
<evidence type="ECO:0000256" key="2">
    <source>
        <dbReference type="ARBA" id="ARBA00010877"/>
    </source>
</evidence>
<comment type="similarity">
    <text evidence="2 10">Belongs to the MICOS complex subunit Mic60 family.</text>
</comment>
<keyword evidence="4 10" id="KW-0812">Transmembrane</keyword>
<comment type="function">
    <text evidence="9">Component of the MICOS complex, a large protein complex of the mitochondrial inner membrane that plays crucial roles in the maintenance of crista junctions, inner membrane architecture, and formation of contact sites to the outer membrane. Plays a role in keeping cristae membranes connected to the inner boundary membrane. Also promotes protein import via the mitochondrial intermembrane space assembly (MIA) pathway.</text>
</comment>
<dbReference type="InterPro" id="IPR019133">
    <property type="entry name" value="MIC60"/>
</dbReference>
<evidence type="ECO:0000256" key="6">
    <source>
        <dbReference type="ARBA" id="ARBA00022989"/>
    </source>
</evidence>
<keyword evidence="7 10" id="KW-0496">Mitochondrion</keyword>
<reference evidence="11 12" key="1">
    <citation type="submission" date="2023-04" db="EMBL/GenBank/DDBJ databases">
        <title>Genome of Basidiobolus ranarum AG-B5.</title>
        <authorList>
            <person name="Stajich J.E."/>
            <person name="Carter-House D."/>
            <person name="Gryganskyi A."/>
        </authorList>
    </citation>
    <scope>NUCLEOTIDE SEQUENCE [LARGE SCALE GENOMIC DNA]</scope>
    <source>
        <strain evidence="11 12">AG-B5</strain>
    </source>
</reference>
<dbReference type="Pfam" id="PF09731">
    <property type="entry name" value="Mitofilin"/>
    <property type="match status" value="1"/>
</dbReference>
<keyword evidence="12" id="KW-1185">Reference proteome</keyword>
<dbReference type="PANTHER" id="PTHR15415:SF7">
    <property type="entry name" value="MICOS COMPLEX SUBUNIT MIC60"/>
    <property type="match status" value="1"/>
</dbReference>
<comment type="subunit">
    <text evidence="10">Component of the mitochondrial contact site and cristae organizing system (MICOS) complex.</text>
</comment>
<name>A0ABR2WBZ0_9FUNG</name>
<protein>
    <recommendedName>
        <fullName evidence="3 10">MICOS complex subunit MIC60</fullName>
    </recommendedName>
    <alternativeName>
        <fullName evidence="10">Mitofilin</fullName>
    </alternativeName>
</protein>
<proteinExistence type="inferred from homology"/>
<sequence length="57" mass="6571">FLRENDLETAAREFNQLKGWPKNIAKDWIASARTHLEVKQALEVIEYQAQLASLNMA</sequence>
<accession>A0ABR2WBZ0</accession>
<evidence type="ECO:0000313" key="12">
    <source>
        <dbReference type="Proteomes" id="UP001479436"/>
    </source>
</evidence>
<keyword evidence="5 10" id="KW-0999">Mitochondrion inner membrane</keyword>
<feature type="non-terminal residue" evidence="11">
    <location>
        <position position="1"/>
    </location>
</feature>
<keyword evidence="8" id="KW-0472">Membrane</keyword>
<evidence type="ECO:0000256" key="9">
    <source>
        <dbReference type="ARBA" id="ARBA00025571"/>
    </source>
</evidence>
<comment type="caution">
    <text evidence="11">The sequence shown here is derived from an EMBL/GenBank/DDBJ whole genome shotgun (WGS) entry which is preliminary data.</text>
</comment>
<evidence type="ECO:0000256" key="5">
    <source>
        <dbReference type="ARBA" id="ARBA00022792"/>
    </source>
</evidence>
<evidence type="ECO:0000256" key="1">
    <source>
        <dbReference type="ARBA" id="ARBA00004434"/>
    </source>
</evidence>
<comment type="subcellular location">
    <subcellularLocation>
        <location evidence="1 10">Mitochondrion inner membrane</location>
        <topology evidence="1 10">Single-pass membrane protein</topology>
    </subcellularLocation>
</comment>
<dbReference type="Proteomes" id="UP001479436">
    <property type="component" value="Unassembled WGS sequence"/>
</dbReference>
<gene>
    <name evidence="11" type="primary">MIC60_2</name>
    <name evidence="11" type="ORF">K7432_018607</name>
</gene>
<evidence type="ECO:0000313" key="11">
    <source>
        <dbReference type="EMBL" id="KAK9730446.1"/>
    </source>
</evidence>
<organism evidence="11 12">
    <name type="scientific">Basidiobolus ranarum</name>
    <dbReference type="NCBI Taxonomy" id="34480"/>
    <lineage>
        <taxon>Eukaryota</taxon>
        <taxon>Fungi</taxon>
        <taxon>Fungi incertae sedis</taxon>
        <taxon>Zoopagomycota</taxon>
        <taxon>Entomophthoromycotina</taxon>
        <taxon>Basidiobolomycetes</taxon>
        <taxon>Basidiobolales</taxon>
        <taxon>Basidiobolaceae</taxon>
        <taxon>Basidiobolus</taxon>
    </lineage>
</organism>
<evidence type="ECO:0000256" key="10">
    <source>
        <dbReference type="RuleBase" id="RU363000"/>
    </source>
</evidence>
<evidence type="ECO:0000256" key="8">
    <source>
        <dbReference type="ARBA" id="ARBA00023136"/>
    </source>
</evidence>
<dbReference type="EMBL" id="JASJQH010006763">
    <property type="protein sequence ID" value="KAK9730446.1"/>
    <property type="molecule type" value="Genomic_DNA"/>
</dbReference>
<evidence type="ECO:0000256" key="7">
    <source>
        <dbReference type="ARBA" id="ARBA00023128"/>
    </source>
</evidence>
<evidence type="ECO:0000256" key="3">
    <source>
        <dbReference type="ARBA" id="ARBA00018116"/>
    </source>
</evidence>